<reference evidence="1 3" key="2">
    <citation type="journal article" date="2014" name="BMC Genomics">
        <title>An improved genome release (version Mt4.0) for the model legume Medicago truncatula.</title>
        <authorList>
            <person name="Tang H."/>
            <person name="Krishnakumar V."/>
            <person name="Bidwell S."/>
            <person name="Rosen B."/>
            <person name="Chan A."/>
            <person name="Zhou S."/>
            <person name="Gentzbittel L."/>
            <person name="Childs K.L."/>
            <person name="Yandell M."/>
            <person name="Gundlach H."/>
            <person name="Mayer K.F."/>
            <person name="Schwartz D.C."/>
            <person name="Town C.D."/>
        </authorList>
    </citation>
    <scope>GENOME REANNOTATION</scope>
    <source>
        <strain evidence="2 3">cv. Jemalong A17</strain>
    </source>
</reference>
<dbReference type="AlphaFoldDB" id="G7IAY6"/>
<name>G7IAY6_MEDTR</name>
<accession>G7IAY6</accession>
<protein>
    <submittedName>
        <fullName evidence="1 2">Uncharacterized protein</fullName>
    </submittedName>
</protein>
<reference evidence="1 3" key="1">
    <citation type="journal article" date="2011" name="Nature">
        <title>The Medicago genome provides insight into the evolution of rhizobial symbioses.</title>
        <authorList>
            <person name="Young N.D."/>
            <person name="Debelle F."/>
            <person name="Oldroyd G.E."/>
            <person name="Geurts R."/>
            <person name="Cannon S.B."/>
            <person name="Udvardi M.K."/>
            <person name="Benedito V.A."/>
            <person name="Mayer K.F."/>
            <person name="Gouzy J."/>
            <person name="Schoof H."/>
            <person name="Van de Peer Y."/>
            <person name="Proost S."/>
            <person name="Cook D.R."/>
            <person name="Meyers B.C."/>
            <person name="Spannagl M."/>
            <person name="Cheung F."/>
            <person name="De Mita S."/>
            <person name="Krishnakumar V."/>
            <person name="Gundlach H."/>
            <person name="Zhou S."/>
            <person name="Mudge J."/>
            <person name="Bharti A.K."/>
            <person name="Murray J.D."/>
            <person name="Naoumkina M.A."/>
            <person name="Rosen B."/>
            <person name="Silverstein K.A."/>
            <person name="Tang H."/>
            <person name="Rombauts S."/>
            <person name="Zhao P.X."/>
            <person name="Zhou P."/>
            <person name="Barbe V."/>
            <person name="Bardou P."/>
            <person name="Bechner M."/>
            <person name="Bellec A."/>
            <person name="Berger A."/>
            <person name="Berges H."/>
            <person name="Bidwell S."/>
            <person name="Bisseling T."/>
            <person name="Choisne N."/>
            <person name="Couloux A."/>
            <person name="Denny R."/>
            <person name="Deshpande S."/>
            <person name="Dai X."/>
            <person name="Doyle J.J."/>
            <person name="Dudez A.M."/>
            <person name="Farmer A.D."/>
            <person name="Fouteau S."/>
            <person name="Franken C."/>
            <person name="Gibelin C."/>
            <person name="Gish J."/>
            <person name="Goldstein S."/>
            <person name="Gonzalez A.J."/>
            <person name="Green P.J."/>
            <person name="Hallab A."/>
            <person name="Hartog M."/>
            <person name="Hua A."/>
            <person name="Humphray S.J."/>
            <person name="Jeong D.H."/>
            <person name="Jing Y."/>
            <person name="Jocker A."/>
            <person name="Kenton S.M."/>
            <person name="Kim D.J."/>
            <person name="Klee K."/>
            <person name="Lai H."/>
            <person name="Lang C."/>
            <person name="Lin S."/>
            <person name="Macmil S.L."/>
            <person name="Magdelenat G."/>
            <person name="Matthews L."/>
            <person name="McCorrison J."/>
            <person name="Monaghan E.L."/>
            <person name="Mun J.H."/>
            <person name="Najar F.Z."/>
            <person name="Nicholson C."/>
            <person name="Noirot C."/>
            <person name="O'Bleness M."/>
            <person name="Paule C.R."/>
            <person name="Poulain J."/>
            <person name="Prion F."/>
            <person name="Qin B."/>
            <person name="Qu C."/>
            <person name="Retzel E.F."/>
            <person name="Riddle C."/>
            <person name="Sallet E."/>
            <person name="Samain S."/>
            <person name="Samson N."/>
            <person name="Sanders I."/>
            <person name="Saurat O."/>
            <person name="Scarpelli C."/>
            <person name="Schiex T."/>
            <person name="Segurens B."/>
            <person name="Severin A.J."/>
            <person name="Sherrier D.J."/>
            <person name="Shi R."/>
            <person name="Sims S."/>
            <person name="Singer S.R."/>
            <person name="Sinharoy S."/>
            <person name="Sterck L."/>
            <person name="Viollet A."/>
            <person name="Wang B.B."/>
            <person name="Wang K."/>
            <person name="Wang M."/>
            <person name="Wang X."/>
            <person name="Warfsmann J."/>
            <person name="Weissenbach J."/>
            <person name="White D.D."/>
            <person name="White J.D."/>
            <person name="Wiley G.B."/>
            <person name="Wincker P."/>
            <person name="Xing Y."/>
            <person name="Yang L."/>
            <person name="Yao Z."/>
            <person name="Ying F."/>
            <person name="Zhai J."/>
            <person name="Zhou L."/>
            <person name="Zuber A."/>
            <person name="Denarie J."/>
            <person name="Dixon R.A."/>
            <person name="May G.D."/>
            <person name="Schwartz D.C."/>
            <person name="Rogers J."/>
            <person name="Quetier F."/>
            <person name="Town C.D."/>
            <person name="Roe B.A."/>
        </authorList>
    </citation>
    <scope>NUCLEOTIDE SEQUENCE [LARGE SCALE GENOMIC DNA]</scope>
    <source>
        <strain evidence="1">A17</strain>
        <strain evidence="2 3">cv. Jemalong A17</strain>
    </source>
</reference>
<evidence type="ECO:0000313" key="1">
    <source>
        <dbReference type="EMBL" id="AES63072.1"/>
    </source>
</evidence>
<dbReference type="EnsemblPlants" id="AES63072">
    <property type="protein sequence ID" value="AES63072"/>
    <property type="gene ID" value="MTR_1g116410"/>
</dbReference>
<dbReference type="HOGENOM" id="CLU_1752456_0_0_1"/>
<reference evidence="2" key="3">
    <citation type="submission" date="2015-04" db="UniProtKB">
        <authorList>
            <consortium name="EnsemblPlants"/>
        </authorList>
    </citation>
    <scope>IDENTIFICATION</scope>
    <source>
        <strain evidence="2">cv. Jemalong A17</strain>
    </source>
</reference>
<dbReference type="PaxDb" id="3880-AES63072"/>
<sequence>MAFKKMAIKAPSFSLGIDSDSEDLLNRIVEDSLEKDGEVEQIQNVEGEVNSHHHVEGGERSFKHNFDLNEIPNESEGAAEADDVNEVLNPVEGAAEAELDLDLNKMPNVNVENEIEEELANHEKDEVQKNEKLKKWVHDMLKIYIAGFP</sequence>
<proteinExistence type="predicted"/>
<keyword evidence="3" id="KW-1185">Reference proteome</keyword>
<gene>
    <name evidence="1" type="ordered locus">MTR_1g116410</name>
</gene>
<evidence type="ECO:0000313" key="2">
    <source>
        <dbReference type="EnsemblPlants" id="AES63072"/>
    </source>
</evidence>
<dbReference type="Proteomes" id="UP000002051">
    <property type="component" value="Unassembled WGS sequence"/>
</dbReference>
<organism evidence="1 3">
    <name type="scientific">Medicago truncatula</name>
    <name type="common">Barrel medic</name>
    <name type="synonym">Medicago tribuloides</name>
    <dbReference type="NCBI Taxonomy" id="3880"/>
    <lineage>
        <taxon>Eukaryota</taxon>
        <taxon>Viridiplantae</taxon>
        <taxon>Streptophyta</taxon>
        <taxon>Embryophyta</taxon>
        <taxon>Tracheophyta</taxon>
        <taxon>Spermatophyta</taxon>
        <taxon>Magnoliopsida</taxon>
        <taxon>eudicotyledons</taxon>
        <taxon>Gunneridae</taxon>
        <taxon>Pentapetalae</taxon>
        <taxon>rosids</taxon>
        <taxon>fabids</taxon>
        <taxon>Fabales</taxon>
        <taxon>Fabaceae</taxon>
        <taxon>Papilionoideae</taxon>
        <taxon>50 kb inversion clade</taxon>
        <taxon>NPAAA clade</taxon>
        <taxon>Hologalegina</taxon>
        <taxon>IRL clade</taxon>
        <taxon>Trifolieae</taxon>
        <taxon>Medicago</taxon>
    </lineage>
</organism>
<dbReference type="EMBL" id="CM001217">
    <property type="protein sequence ID" value="AES63072.1"/>
    <property type="molecule type" value="Genomic_DNA"/>
</dbReference>
<evidence type="ECO:0000313" key="3">
    <source>
        <dbReference type="Proteomes" id="UP000002051"/>
    </source>
</evidence>